<dbReference type="GO" id="GO:0000324">
    <property type="term" value="C:fungal-type vacuole"/>
    <property type="evidence" value="ECO:0007669"/>
    <property type="project" value="TreeGrafter"/>
</dbReference>
<keyword evidence="2" id="KW-0812">Transmembrane</keyword>
<feature type="transmembrane region" description="Helical" evidence="2">
    <location>
        <begin position="299"/>
        <end position="315"/>
    </location>
</feature>
<proteinExistence type="predicted"/>
<feature type="region of interest" description="Disordered" evidence="1">
    <location>
        <begin position="203"/>
        <end position="229"/>
    </location>
</feature>
<dbReference type="GO" id="GO:0071944">
    <property type="term" value="C:cell periphery"/>
    <property type="evidence" value="ECO:0007669"/>
    <property type="project" value="TreeGrafter"/>
</dbReference>
<organism evidence="3 4">
    <name type="scientific">Brettanomyces naardenensis</name>
    <name type="common">Yeast</name>
    <dbReference type="NCBI Taxonomy" id="13370"/>
    <lineage>
        <taxon>Eukaryota</taxon>
        <taxon>Fungi</taxon>
        <taxon>Dikarya</taxon>
        <taxon>Ascomycota</taxon>
        <taxon>Saccharomycotina</taxon>
        <taxon>Pichiomycetes</taxon>
        <taxon>Pichiales</taxon>
        <taxon>Pichiaceae</taxon>
        <taxon>Brettanomyces</taxon>
    </lineage>
</organism>
<feature type="transmembrane region" description="Helical" evidence="2">
    <location>
        <begin position="335"/>
        <end position="354"/>
    </location>
</feature>
<dbReference type="InterPro" id="IPR037737">
    <property type="entry name" value="Srf1"/>
</dbReference>
<evidence type="ECO:0000313" key="3">
    <source>
        <dbReference type="EMBL" id="VEU23849.1"/>
    </source>
</evidence>
<dbReference type="FunCoup" id="A0A448YSF7">
    <property type="interactions" value="30"/>
</dbReference>
<evidence type="ECO:0000256" key="2">
    <source>
        <dbReference type="SAM" id="Phobius"/>
    </source>
</evidence>
<evidence type="ECO:0000313" key="4">
    <source>
        <dbReference type="Proteomes" id="UP000290900"/>
    </source>
</evidence>
<accession>A0A448YSF7</accession>
<name>A0A448YSF7_BRENA</name>
<dbReference type="OrthoDB" id="2589563at2759"/>
<dbReference type="AlphaFoldDB" id="A0A448YSF7"/>
<keyword evidence="2" id="KW-0472">Membrane</keyword>
<feature type="transmembrane region" description="Helical" evidence="2">
    <location>
        <begin position="392"/>
        <end position="416"/>
    </location>
</feature>
<dbReference type="Proteomes" id="UP000290900">
    <property type="component" value="Unassembled WGS sequence"/>
</dbReference>
<sequence length="422" mass="47076">MTDTSSKQDELSTGIVTEIVNETLFLKPNLAAAHVAQPRSQLRLFTPEASLKGRTGGINTSRPGTMDSSQIVDRMHYMISGGTRYSNIGSTSTNVQAVPPYVLDRLSKARSEKNADVNGLPEKEKLVRVDTIHQGSNDPFIQTFKDDSNSSKWHDFLGTVAMPSSSIQNSKRDDADEIMRSYDLDGRWKGEDRLVSCFQNTSSSTTSSFEKERSSDLEGGEGSKEHKFGGRHYKEKARYWIQENRKNWKPRLIESLLSNAYIPLVFRLITLFLSIVTLGIGGSLMSLDAKVGRAYPPSPILAVCVQSVAIIYILYTTYDEFYSQPLGLRDPTTKIRLILLDLLFIIFGSANLGLGYEELFESDGACLDTGRITNPPNAGPLICKRQRALTSFMFLILIAWCITFTISIFRVVHVVADTRDRS</sequence>
<keyword evidence="4" id="KW-1185">Reference proteome</keyword>
<dbReference type="PANTHER" id="PTHR36819:SF1">
    <property type="entry name" value="REGULATOR OF PHOSPHOLIPASE D SRF1"/>
    <property type="match status" value="1"/>
</dbReference>
<feature type="compositionally biased region" description="Basic and acidic residues" evidence="1">
    <location>
        <begin position="209"/>
        <end position="228"/>
    </location>
</feature>
<protein>
    <submittedName>
        <fullName evidence="3">DEKNAAC104903</fullName>
    </submittedName>
</protein>
<dbReference type="EMBL" id="CAACVR010000056">
    <property type="protein sequence ID" value="VEU23849.1"/>
    <property type="molecule type" value="Genomic_DNA"/>
</dbReference>
<reference evidence="3 4" key="1">
    <citation type="submission" date="2018-12" db="EMBL/GenBank/DDBJ databases">
        <authorList>
            <person name="Tiukova I."/>
            <person name="Dainat J."/>
        </authorList>
    </citation>
    <scope>NUCLEOTIDE SEQUENCE [LARGE SCALE GENOMIC DNA]</scope>
</reference>
<feature type="transmembrane region" description="Helical" evidence="2">
    <location>
        <begin position="264"/>
        <end position="287"/>
    </location>
</feature>
<dbReference type="InParanoid" id="A0A448YSF7"/>
<gene>
    <name evidence="3" type="ORF">BRENAR_LOCUS4578</name>
</gene>
<evidence type="ECO:0000256" key="1">
    <source>
        <dbReference type="SAM" id="MobiDB-lite"/>
    </source>
</evidence>
<dbReference type="PANTHER" id="PTHR36819">
    <property type="entry name" value="REGULATOR OF PHOSPHOLIPASE D SRF1"/>
    <property type="match status" value="1"/>
</dbReference>
<keyword evidence="2" id="KW-1133">Transmembrane helix</keyword>